<dbReference type="InterPro" id="IPR011050">
    <property type="entry name" value="Pectin_lyase_fold/virulence"/>
</dbReference>
<protein>
    <recommendedName>
        <fullName evidence="3">Right handed beta helix domain-containing protein</fullName>
    </recommendedName>
</protein>
<evidence type="ECO:0008006" key="3">
    <source>
        <dbReference type="Google" id="ProtNLM"/>
    </source>
</evidence>
<dbReference type="AlphaFoldDB" id="A0A840E2B8"/>
<dbReference type="Gene3D" id="2.160.20.10">
    <property type="entry name" value="Single-stranded right-handed beta-helix, Pectin lyase-like"/>
    <property type="match status" value="1"/>
</dbReference>
<dbReference type="EMBL" id="JACIFF010000004">
    <property type="protein sequence ID" value="MBB4079361.1"/>
    <property type="molecule type" value="Genomic_DNA"/>
</dbReference>
<dbReference type="SUPFAM" id="SSF51126">
    <property type="entry name" value="Pectin lyase-like"/>
    <property type="match status" value="1"/>
</dbReference>
<reference evidence="1 2" key="1">
    <citation type="submission" date="2020-08" db="EMBL/GenBank/DDBJ databases">
        <title>Genomic Encyclopedia of Type Strains, Phase IV (KMG-IV): sequencing the most valuable type-strain genomes for metagenomic binning, comparative biology and taxonomic classification.</title>
        <authorList>
            <person name="Goeker M."/>
        </authorList>
    </citation>
    <scope>NUCLEOTIDE SEQUENCE [LARGE SCALE GENOMIC DNA]</scope>
    <source>
        <strain evidence="1 2">DSM 105137</strain>
    </source>
</reference>
<gene>
    <name evidence="1" type="ORF">GGR28_001981</name>
</gene>
<evidence type="ECO:0000313" key="2">
    <source>
        <dbReference type="Proteomes" id="UP000576209"/>
    </source>
</evidence>
<dbReference type="RefSeq" id="WP_183495609.1">
    <property type="nucleotide sequence ID" value="NZ_JACIFF010000004.1"/>
</dbReference>
<proteinExistence type="predicted"/>
<sequence length="333" mass="35727">MTTLTSPYLLALFSIFFSLISLVRGNYDPPPGSVIYVDANAGRSGTGSSWDTPISTLQDALLRADHDRRVREIRMAGGTYFSGQRSDTLTPSSFLITAPNISIVGGYRGGGRDGNERDPLRYPTRLAQLQNGASILSIRFNSGHTRLDGLIIGNPPNSCVRTNIGLDVYHSQVSAINCRFEGIKGRPDRHVAGVRLEGSQPTSFTNCLFTNNLTTDTGGDSQLLYHGVCNFNFCPIHNRSGGSGGASAHTKHATTQVHLDNCVIYNNADAAGQSIHSGRNNVVLQFALTDLVPAKAQALTVTNGITAASAGTEQYFVEHSKPADNTPDQFGLR</sequence>
<accession>A0A840E2B8</accession>
<dbReference type="InterPro" id="IPR012334">
    <property type="entry name" value="Pectin_lyas_fold"/>
</dbReference>
<evidence type="ECO:0000313" key="1">
    <source>
        <dbReference type="EMBL" id="MBB4079361.1"/>
    </source>
</evidence>
<keyword evidence="2" id="KW-1185">Reference proteome</keyword>
<name>A0A840E2B8_9BACT</name>
<dbReference type="Proteomes" id="UP000576209">
    <property type="component" value="Unassembled WGS sequence"/>
</dbReference>
<organism evidence="1 2">
    <name type="scientific">Neolewinella aquimaris</name>
    <dbReference type="NCBI Taxonomy" id="1835722"/>
    <lineage>
        <taxon>Bacteria</taxon>
        <taxon>Pseudomonadati</taxon>
        <taxon>Bacteroidota</taxon>
        <taxon>Saprospiria</taxon>
        <taxon>Saprospirales</taxon>
        <taxon>Lewinellaceae</taxon>
        <taxon>Neolewinella</taxon>
    </lineage>
</organism>
<comment type="caution">
    <text evidence="1">The sequence shown here is derived from an EMBL/GenBank/DDBJ whole genome shotgun (WGS) entry which is preliminary data.</text>
</comment>